<accession>A0ABS7VEM6</accession>
<evidence type="ECO:0000313" key="3">
    <source>
        <dbReference type="EMBL" id="MBZ6067811.1"/>
    </source>
</evidence>
<protein>
    <recommendedName>
        <fullName evidence="2">SWIM-type domain-containing protein</fullName>
    </recommendedName>
</protein>
<dbReference type="RefSeq" id="WP_224163454.1">
    <property type="nucleotide sequence ID" value="NZ_JAIRBT010000027.1"/>
</dbReference>
<organism evidence="3 4">
    <name type="scientific">Aeromonas schubertii</name>
    <dbReference type="NCBI Taxonomy" id="652"/>
    <lineage>
        <taxon>Bacteria</taxon>
        <taxon>Pseudomonadati</taxon>
        <taxon>Pseudomonadota</taxon>
        <taxon>Gammaproteobacteria</taxon>
        <taxon>Aeromonadales</taxon>
        <taxon>Aeromonadaceae</taxon>
        <taxon>Aeromonas</taxon>
    </lineage>
</organism>
<evidence type="ECO:0000259" key="2">
    <source>
        <dbReference type="PROSITE" id="PS50966"/>
    </source>
</evidence>
<keyword evidence="1" id="KW-0863">Zinc-finger</keyword>
<gene>
    <name evidence="3" type="ORF">LA374_16585</name>
</gene>
<keyword evidence="4" id="KW-1185">Reference proteome</keyword>
<comment type="caution">
    <text evidence="3">The sequence shown here is derived from an EMBL/GenBank/DDBJ whole genome shotgun (WGS) entry which is preliminary data.</text>
</comment>
<dbReference type="PROSITE" id="PS50966">
    <property type="entry name" value="ZF_SWIM"/>
    <property type="match status" value="1"/>
</dbReference>
<proteinExistence type="predicted"/>
<dbReference type="Pfam" id="PF04434">
    <property type="entry name" value="SWIM"/>
    <property type="match status" value="1"/>
</dbReference>
<keyword evidence="1" id="KW-0862">Zinc</keyword>
<dbReference type="InterPro" id="IPR007527">
    <property type="entry name" value="Znf_SWIM"/>
</dbReference>
<keyword evidence="1" id="KW-0479">Metal-binding</keyword>
<reference evidence="3 4" key="1">
    <citation type="submission" date="2021-09" db="EMBL/GenBank/DDBJ databases">
        <title>Aeromonas schubertii isolated from Asian sea bass.</title>
        <authorList>
            <person name="Pinpimai K."/>
        </authorList>
    </citation>
    <scope>NUCLEOTIDE SEQUENCE [LARGE SCALE GENOMIC DNA]</scope>
    <source>
        <strain evidence="3 4">CHULA2021a</strain>
    </source>
</reference>
<evidence type="ECO:0000313" key="4">
    <source>
        <dbReference type="Proteomes" id="UP000774958"/>
    </source>
</evidence>
<evidence type="ECO:0000256" key="1">
    <source>
        <dbReference type="PROSITE-ProRule" id="PRU00325"/>
    </source>
</evidence>
<dbReference type="Proteomes" id="UP000774958">
    <property type="component" value="Unassembled WGS sequence"/>
</dbReference>
<feature type="domain" description="SWIM-type" evidence="2">
    <location>
        <begin position="58"/>
        <end position="94"/>
    </location>
</feature>
<sequence>MASHSPQDPAPIDIDELKAQSGEASFAKGLTLAVQGAVQQLGQDGNTLSARVQGSHLYRVRLEMGRTLVSHCNCPAADYQTLCKHGVATALAFNRRLSGLGDKQGTISNIPDERSRLRGYFERHGKPALLELLLDELGRDPKRWRHWLGRVDLDTQAPTPAKLKSLINKALPKRNVWEWQKVRDYFREAEALFEAIWESTDALPLEPRWALTWYALERLNLVLQQVDDSNGERVELEEAMCARLPALFARLSWSESDKVDWLFTHLLEQPSDIFPDEEAFGDLVHSALFLARCEEKLASLLAAREPGYGYEWTLQRYAHPLLEAARAVGDWRRELTVLASIASTTRDWLELCALCCDHGEPLEGEFWLAKARKQAQPPYETDACDEADIALSIALGDKARAWRLARGRFERRPHVEGFEQLRQLQQQLEWHDETLLPWVEQHLKERAAVKQVVYSPQPHDALVHFYLDQERLHDACDWVATHKISPRLLLTLADKIAPTDPLLAIGYCFRVAASYVASGHNEGYEQAVAALRQCEQSLGDDKAQQEHFNQQLDALVAEHKRKRNFITLVNHHFASRL</sequence>
<name>A0ABS7VEM6_9GAMM</name>
<dbReference type="EMBL" id="JAIRBT010000027">
    <property type="protein sequence ID" value="MBZ6067811.1"/>
    <property type="molecule type" value="Genomic_DNA"/>
</dbReference>